<dbReference type="RefSeq" id="WP_259838007.1">
    <property type="nucleotide sequence ID" value="NZ_JAOAMU010000002.1"/>
</dbReference>
<sequence>MVQRIYRDALLSISQHEQRVSLESSHIIDESYRMTIFLRELLSQMKDYVLAHGFLSKHEEIEFFRKIKPQILGKLIFYNKLYRIESSCPFSGGKMYQKYYSAELQSLKQEYTEQICNSDFFRYYRSGRTDLDHEYFELGKINFNGGLNSYVFEVDPHFSTYYDYKVSRIIANELLYSYLLSKISTDGSEAQVSDKDFYWTDSKNALIELIYALCASECISGGKIGIRKMSIVFQVLFRIQLGDIHHAFHRMKDRAGSRTSYLDHLKTSLEEYMDKDL</sequence>
<dbReference type="InterPro" id="IPR018534">
    <property type="entry name" value="Tet_reg_excision_RteC"/>
</dbReference>
<name>A0ABT2ISJ8_9FLAO</name>
<dbReference type="EMBL" id="JAOAMU010000002">
    <property type="protein sequence ID" value="MCT2561767.1"/>
    <property type="molecule type" value="Genomic_DNA"/>
</dbReference>
<reference evidence="1 2" key="1">
    <citation type="submission" date="2022-09" db="EMBL/GenBank/DDBJ databases">
        <title>Chryseobacterium oleae sp.nov., isolated from the inter-root soil of Pyrola calliantha H. Andr. in Tibet.</title>
        <authorList>
            <person name="Li Z."/>
        </authorList>
    </citation>
    <scope>NUCLEOTIDE SEQUENCE [LARGE SCALE GENOMIC DNA]</scope>
    <source>
        <strain evidence="2">pc1-10</strain>
    </source>
</reference>
<accession>A0ABT2ISJ8</accession>
<comment type="caution">
    <text evidence="1">The sequence shown here is derived from an EMBL/GenBank/DDBJ whole genome shotgun (WGS) entry which is preliminary data.</text>
</comment>
<evidence type="ECO:0000313" key="1">
    <source>
        <dbReference type="EMBL" id="MCT2561767.1"/>
    </source>
</evidence>
<proteinExistence type="predicted"/>
<gene>
    <name evidence="1" type="ORF">N0B48_07720</name>
</gene>
<dbReference type="Proteomes" id="UP001525566">
    <property type="component" value="Unassembled WGS sequence"/>
</dbReference>
<evidence type="ECO:0000313" key="2">
    <source>
        <dbReference type="Proteomes" id="UP001525566"/>
    </source>
</evidence>
<dbReference type="Pfam" id="PF09357">
    <property type="entry name" value="RteC"/>
    <property type="match status" value="1"/>
</dbReference>
<protein>
    <submittedName>
        <fullName evidence="1">RteC domain-containing protein</fullName>
    </submittedName>
</protein>
<organism evidence="1 2">
    <name type="scientific">Chryseobacterium herbae</name>
    <dbReference type="NCBI Taxonomy" id="2976476"/>
    <lineage>
        <taxon>Bacteria</taxon>
        <taxon>Pseudomonadati</taxon>
        <taxon>Bacteroidota</taxon>
        <taxon>Flavobacteriia</taxon>
        <taxon>Flavobacteriales</taxon>
        <taxon>Weeksellaceae</taxon>
        <taxon>Chryseobacterium group</taxon>
        <taxon>Chryseobacterium</taxon>
    </lineage>
</organism>
<keyword evidence="2" id="KW-1185">Reference proteome</keyword>